<feature type="compositionally biased region" description="Low complexity" evidence="2">
    <location>
        <begin position="541"/>
        <end position="563"/>
    </location>
</feature>
<evidence type="ECO:0000256" key="1">
    <source>
        <dbReference type="ARBA" id="ARBA00023002"/>
    </source>
</evidence>
<dbReference type="EMBL" id="CAUYUJ010000891">
    <property type="protein sequence ID" value="CAK0793053.1"/>
    <property type="molecule type" value="Genomic_DNA"/>
</dbReference>
<keyword evidence="3" id="KW-0812">Transmembrane</keyword>
<dbReference type="InterPro" id="IPR017938">
    <property type="entry name" value="Riboflavin_synthase-like_b-brl"/>
</dbReference>
<dbReference type="InterPro" id="IPR017927">
    <property type="entry name" value="FAD-bd_FR_type"/>
</dbReference>
<sequence length="662" mass="72632">MEEWVGVVDVITLRRVKWCLAMLLTVISFAYAGWVVFVTYAGILELFTWPIIFARAGGMGTAIITGLMYLTMARTFMKQFYKFLGVNNKLLMVLDGHKDLHIFLGKCLGVTAAVHVLAHLLSTVPAVHYVAKHKLNAILACANREEKLKGIPNFAWLQWPACPLGAETEGMGWSVLWRSTPGITGLLLIALLVLLGWTGRARARSADFDRFWYAHNVVLVAWPLTMFAHGSNQWIGVGFPLVAFTATLPVCLYLADRVGRLLRFYAFGGKAVQIAEAVIRPGRGGGPSGALTHLAITRPTGLWAFTPGMYAFVCMPEYAPMQWHPFTICSGRNDEHVEFIIAGVGDWTQELAARCLQAQDGSVQLPRIALDGPYAAPAQSALSCPILVAVGAGVGITPFLSLMSSLISLIEDSSESEELRMKEAHFFWMTRSMDEFLFGRKHLTRIAQCHRLRQKIHLHLHMTAREPEGDAAAFLFRQAVKRQSRLDQAAFREEFDAHRVLMAPQLPWCWVNRSELDVMWLSDLTTASGDARDAALERLQPAPGSPRGPAAAPAQHASTAAGPGQRHARGERRPAPPAPPLTSALQGHTDPAPRGRAPGQASGAEGEAPLVPIAFGRPDFETELRAIGRHWNCQALNAEARGNAEKASPSAQKFVVTYERFG</sequence>
<keyword evidence="3" id="KW-1133">Transmembrane helix</keyword>
<dbReference type="PROSITE" id="PS51384">
    <property type="entry name" value="FAD_FR"/>
    <property type="match status" value="1"/>
</dbReference>
<dbReference type="SUPFAM" id="SSF63380">
    <property type="entry name" value="Riboflavin synthase domain-like"/>
    <property type="match status" value="1"/>
</dbReference>
<dbReference type="InterPro" id="IPR013112">
    <property type="entry name" value="FAD-bd_8"/>
</dbReference>
<dbReference type="PRINTS" id="PR00466">
    <property type="entry name" value="GP91PHOX"/>
</dbReference>
<dbReference type="CDD" id="cd06186">
    <property type="entry name" value="NOX_Duox_like_FAD_NADP"/>
    <property type="match status" value="1"/>
</dbReference>
<protein>
    <recommendedName>
        <fullName evidence="4">FAD-binding FR-type domain-containing protein</fullName>
    </recommendedName>
</protein>
<dbReference type="InterPro" id="IPR039261">
    <property type="entry name" value="FNR_nucleotide-bd"/>
</dbReference>
<dbReference type="PANTHER" id="PTHR11972">
    <property type="entry name" value="NADPH OXIDASE"/>
    <property type="match status" value="1"/>
</dbReference>
<organism evidence="5 6">
    <name type="scientific">Prorocentrum cordatum</name>
    <dbReference type="NCBI Taxonomy" id="2364126"/>
    <lineage>
        <taxon>Eukaryota</taxon>
        <taxon>Sar</taxon>
        <taxon>Alveolata</taxon>
        <taxon>Dinophyceae</taxon>
        <taxon>Prorocentrales</taxon>
        <taxon>Prorocentraceae</taxon>
        <taxon>Prorocentrum</taxon>
    </lineage>
</organism>
<feature type="transmembrane region" description="Helical" evidence="3">
    <location>
        <begin position="20"/>
        <end position="43"/>
    </location>
</feature>
<keyword evidence="6" id="KW-1185">Reference proteome</keyword>
<feature type="transmembrane region" description="Helical" evidence="3">
    <location>
        <begin position="100"/>
        <end position="121"/>
    </location>
</feature>
<dbReference type="Gene3D" id="3.40.50.80">
    <property type="entry name" value="Nucleotide-binding domain of ferredoxin-NADP reductase (FNR) module"/>
    <property type="match status" value="1"/>
</dbReference>
<evidence type="ECO:0000313" key="5">
    <source>
        <dbReference type="EMBL" id="CAK0793053.1"/>
    </source>
</evidence>
<dbReference type="Pfam" id="PF08022">
    <property type="entry name" value="FAD_binding_8"/>
    <property type="match status" value="1"/>
</dbReference>
<dbReference type="InterPro" id="IPR000778">
    <property type="entry name" value="Cyt_b245_heavy_chain"/>
</dbReference>
<evidence type="ECO:0000256" key="2">
    <source>
        <dbReference type="SAM" id="MobiDB-lite"/>
    </source>
</evidence>
<dbReference type="PANTHER" id="PTHR11972:SF153">
    <property type="entry name" value="SUPEROXIDE-GENERATING NADPH OXIDASE HEAVY CHAIN SUBUNIT A"/>
    <property type="match status" value="1"/>
</dbReference>
<evidence type="ECO:0000313" key="6">
    <source>
        <dbReference type="Proteomes" id="UP001189429"/>
    </source>
</evidence>
<dbReference type="Gene3D" id="2.40.30.10">
    <property type="entry name" value="Translation factors"/>
    <property type="match status" value="1"/>
</dbReference>
<feature type="transmembrane region" description="Helical" evidence="3">
    <location>
        <begin position="181"/>
        <end position="199"/>
    </location>
</feature>
<feature type="transmembrane region" description="Helical" evidence="3">
    <location>
        <begin position="386"/>
        <end position="410"/>
    </location>
</feature>
<gene>
    <name evidence="5" type="ORF">PCOR1329_LOCUS3467</name>
</gene>
<feature type="transmembrane region" description="Helical" evidence="3">
    <location>
        <begin position="211"/>
        <end position="228"/>
    </location>
</feature>
<reference evidence="5" key="1">
    <citation type="submission" date="2023-10" db="EMBL/GenBank/DDBJ databases">
        <authorList>
            <person name="Chen Y."/>
            <person name="Shah S."/>
            <person name="Dougan E. K."/>
            <person name="Thang M."/>
            <person name="Chan C."/>
        </authorList>
    </citation>
    <scope>NUCLEOTIDE SEQUENCE [LARGE SCALE GENOMIC DNA]</scope>
</reference>
<feature type="region of interest" description="Disordered" evidence="2">
    <location>
        <begin position="539"/>
        <end position="610"/>
    </location>
</feature>
<dbReference type="Proteomes" id="UP001189429">
    <property type="component" value="Unassembled WGS sequence"/>
</dbReference>
<feature type="transmembrane region" description="Helical" evidence="3">
    <location>
        <begin position="49"/>
        <end position="70"/>
    </location>
</feature>
<accession>A0ABN9PMY1</accession>
<evidence type="ECO:0000256" key="3">
    <source>
        <dbReference type="SAM" id="Phobius"/>
    </source>
</evidence>
<feature type="transmembrane region" description="Helical" evidence="3">
    <location>
        <begin position="234"/>
        <end position="255"/>
    </location>
</feature>
<keyword evidence="1" id="KW-0560">Oxidoreductase</keyword>
<keyword evidence="3" id="KW-0472">Membrane</keyword>
<dbReference type="InterPro" id="IPR050369">
    <property type="entry name" value="RBOH/FRE"/>
</dbReference>
<comment type="caution">
    <text evidence="5">The sequence shown here is derived from an EMBL/GenBank/DDBJ whole genome shotgun (WGS) entry which is preliminary data.</text>
</comment>
<proteinExistence type="predicted"/>
<feature type="domain" description="FAD-binding FR-type" evidence="4">
    <location>
        <begin position="254"/>
        <end position="380"/>
    </location>
</feature>
<dbReference type="SUPFAM" id="SSF52343">
    <property type="entry name" value="Ferredoxin reductase-like, C-terminal NADP-linked domain"/>
    <property type="match status" value="1"/>
</dbReference>
<dbReference type="Pfam" id="PF08030">
    <property type="entry name" value="NAD_binding_6"/>
    <property type="match status" value="1"/>
</dbReference>
<evidence type="ECO:0000259" key="4">
    <source>
        <dbReference type="PROSITE" id="PS51384"/>
    </source>
</evidence>
<name>A0ABN9PMY1_9DINO</name>
<dbReference type="InterPro" id="IPR013121">
    <property type="entry name" value="Fe_red_NAD-bd_6"/>
</dbReference>